<evidence type="ECO:0000313" key="12">
    <source>
        <dbReference type="EMBL" id="KAF4696974.1"/>
    </source>
</evidence>
<name>A0A7J6PLF8_PEROL</name>
<dbReference type="InterPro" id="IPR042449">
    <property type="entry name" value="Ub-E1_IAD_1"/>
</dbReference>
<gene>
    <name evidence="12" type="primary">UBA2</name>
    <name evidence="12" type="ORF">FOZ60_013325</name>
</gene>
<dbReference type="SUPFAM" id="SSF46934">
    <property type="entry name" value="UBA-like"/>
    <property type="match status" value="1"/>
</dbReference>
<dbReference type="PROSITE" id="PS50030">
    <property type="entry name" value="UBA"/>
    <property type="match status" value="1"/>
</dbReference>
<dbReference type="GO" id="GO:0016887">
    <property type="term" value="F:ATP hydrolysis activity"/>
    <property type="evidence" value="ECO:0007669"/>
    <property type="project" value="InterPro"/>
</dbReference>
<dbReference type="InterPro" id="IPR023318">
    <property type="entry name" value="Ub_act_enz_dom_a_sf"/>
</dbReference>
<dbReference type="InterPro" id="IPR000594">
    <property type="entry name" value="ThiF_NAD_FAD-bd"/>
</dbReference>
<dbReference type="GO" id="GO:0005524">
    <property type="term" value="F:ATP binding"/>
    <property type="evidence" value="ECO:0007669"/>
    <property type="project" value="UniProtKB-KW"/>
</dbReference>
<dbReference type="EMBL" id="JABANP010000006">
    <property type="protein sequence ID" value="KAF4696974.1"/>
    <property type="molecule type" value="Genomic_DNA"/>
</dbReference>
<dbReference type="Pfam" id="PF10585">
    <property type="entry name" value="UBA_E1_SCCH"/>
    <property type="match status" value="1"/>
</dbReference>
<keyword evidence="6" id="KW-0862">Zinc</keyword>
<feature type="coiled-coil region" evidence="9">
    <location>
        <begin position="1187"/>
        <end position="1259"/>
    </location>
</feature>
<comment type="similarity">
    <text evidence="2">Belongs to the ubiquitin-activating E1 family.</text>
</comment>
<keyword evidence="7" id="KW-0067">ATP-binding</keyword>
<dbReference type="InterPro" id="IPR027417">
    <property type="entry name" value="P-loop_NTPase"/>
</dbReference>
<dbReference type="InterPro" id="IPR019572">
    <property type="entry name" value="UBA_E1_SCCH"/>
</dbReference>
<keyword evidence="4" id="KW-0547">Nucleotide-binding</keyword>
<organism evidence="12 13">
    <name type="scientific">Perkinsus olseni</name>
    <name type="common">Perkinsus atlanticus</name>
    <dbReference type="NCBI Taxonomy" id="32597"/>
    <lineage>
        <taxon>Eukaryota</taxon>
        <taxon>Sar</taxon>
        <taxon>Alveolata</taxon>
        <taxon>Perkinsozoa</taxon>
        <taxon>Perkinsea</taxon>
        <taxon>Perkinsida</taxon>
        <taxon>Perkinsidae</taxon>
        <taxon>Perkinsus</taxon>
    </lineage>
</organism>
<evidence type="ECO:0000259" key="11">
    <source>
        <dbReference type="PROSITE" id="PS50030"/>
    </source>
</evidence>
<dbReference type="InterPro" id="IPR045886">
    <property type="entry name" value="ThiF/MoeB/HesA"/>
</dbReference>
<feature type="region of interest" description="Disordered" evidence="10">
    <location>
        <begin position="135"/>
        <end position="154"/>
    </location>
</feature>
<dbReference type="UniPathway" id="UPA00886"/>
<dbReference type="Gene3D" id="3.10.290.20">
    <property type="entry name" value="Ubiquitin-like 2 activating enzyme e1b. Chain: B, domain 3"/>
    <property type="match status" value="1"/>
</dbReference>
<dbReference type="Pfam" id="PF23195">
    <property type="entry name" value="UBQLN1"/>
    <property type="match status" value="1"/>
</dbReference>
<reference evidence="12 13" key="1">
    <citation type="submission" date="2020-04" db="EMBL/GenBank/DDBJ databases">
        <title>Perkinsus olseni comparative genomics.</title>
        <authorList>
            <person name="Bogema D.R."/>
        </authorList>
    </citation>
    <scope>NUCLEOTIDE SEQUENCE [LARGE SCALE GENOMIC DNA]</scope>
    <source>
        <strain evidence="12">00978-12</strain>
    </source>
</reference>
<comment type="caution">
    <text evidence="12">The sequence shown here is derived from an EMBL/GenBank/DDBJ whole genome shotgun (WGS) entry which is preliminary data.</text>
</comment>
<evidence type="ECO:0000256" key="7">
    <source>
        <dbReference type="ARBA" id="ARBA00022840"/>
    </source>
</evidence>
<dbReference type="SMART" id="SM00727">
    <property type="entry name" value="STI1"/>
    <property type="match status" value="3"/>
</dbReference>
<evidence type="ECO:0000256" key="10">
    <source>
        <dbReference type="SAM" id="MobiDB-lite"/>
    </source>
</evidence>
<feature type="compositionally biased region" description="Polar residues" evidence="10">
    <location>
        <begin position="940"/>
        <end position="949"/>
    </location>
</feature>
<evidence type="ECO:0000256" key="4">
    <source>
        <dbReference type="ARBA" id="ARBA00022741"/>
    </source>
</evidence>
<dbReference type="InterPro" id="IPR006636">
    <property type="entry name" value="STI1_HS-bd"/>
</dbReference>
<protein>
    <submittedName>
        <fullName evidence="12">E1 ubiquitin-activating protein uba2</fullName>
    </submittedName>
</protein>
<dbReference type="InterPro" id="IPR035985">
    <property type="entry name" value="Ubiquitin-activating_enz"/>
</dbReference>
<dbReference type="InterPro" id="IPR033127">
    <property type="entry name" value="UBQ-activ_enz_E1_Cys_AS"/>
</dbReference>
<dbReference type="GO" id="GO:0006302">
    <property type="term" value="P:double-strand break repair"/>
    <property type="evidence" value="ECO:0007669"/>
    <property type="project" value="InterPro"/>
</dbReference>
<dbReference type="InterPro" id="IPR009060">
    <property type="entry name" value="UBA-like_sf"/>
</dbReference>
<evidence type="ECO:0000256" key="1">
    <source>
        <dbReference type="ARBA" id="ARBA00004718"/>
    </source>
</evidence>
<keyword evidence="9" id="KW-0175">Coiled coil</keyword>
<dbReference type="OrthoDB" id="10252231at2759"/>
<dbReference type="Gene3D" id="1.10.10.520">
    <property type="entry name" value="Ubiquitin activating enzymes (Uba3). Chain: B, domain 2"/>
    <property type="match status" value="1"/>
</dbReference>
<evidence type="ECO:0000256" key="3">
    <source>
        <dbReference type="ARBA" id="ARBA00022723"/>
    </source>
</evidence>
<dbReference type="GO" id="GO:0019948">
    <property type="term" value="F:SUMO activating enzyme activity"/>
    <property type="evidence" value="ECO:0007669"/>
    <property type="project" value="TreeGrafter"/>
</dbReference>
<keyword evidence="5" id="KW-0833">Ubl conjugation pathway</keyword>
<dbReference type="InterPro" id="IPR028077">
    <property type="entry name" value="UAE_UbL_dom"/>
</dbReference>
<evidence type="ECO:0000256" key="6">
    <source>
        <dbReference type="ARBA" id="ARBA00022833"/>
    </source>
</evidence>
<dbReference type="SMART" id="SM00165">
    <property type="entry name" value="UBA"/>
    <property type="match status" value="1"/>
</dbReference>
<dbReference type="Gene3D" id="1.10.8.10">
    <property type="entry name" value="DNA helicase RuvA subunit, C-terminal domain"/>
    <property type="match status" value="1"/>
</dbReference>
<dbReference type="Proteomes" id="UP000541610">
    <property type="component" value="Unassembled WGS sequence"/>
</dbReference>
<feature type="region of interest" description="Disordered" evidence="10">
    <location>
        <begin position="940"/>
        <end position="970"/>
    </location>
</feature>
<dbReference type="FunFam" id="3.50.50.80:FF:000002">
    <property type="entry name" value="SUMO-activating enzyme subunit 2"/>
    <property type="match status" value="1"/>
</dbReference>
<dbReference type="Pfam" id="PF14732">
    <property type="entry name" value="UAE_UbL"/>
    <property type="match status" value="1"/>
</dbReference>
<dbReference type="GO" id="GO:0046872">
    <property type="term" value="F:metal ion binding"/>
    <property type="evidence" value="ECO:0007669"/>
    <property type="project" value="UniProtKB-KW"/>
</dbReference>
<comment type="pathway">
    <text evidence="1">Protein modification; protein sumoylation.</text>
</comment>
<evidence type="ECO:0000256" key="8">
    <source>
        <dbReference type="PROSITE-ProRule" id="PRU10132"/>
    </source>
</evidence>
<dbReference type="InterPro" id="IPR015940">
    <property type="entry name" value="UBA"/>
</dbReference>
<dbReference type="PANTHER" id="PTHR10953">
    <property type="entry name" value="UBIQUITIN-ACTIVATING ENZYME E1"/>
    <property type="match status" value="1"/>
</dbReference>
<accession>A0A7J6PLF8</accession>
<dbReference type="InterPro" id="IPR038729">
    <property type="entry name" value="Rad50/SbcC_AAA"/>
</dbReference>
<feature type="active site" description="Glycyl thioester intermediate" evidence="8">
    <location>
        <position position="560"/>
    </location>
</feature>
<evidence type="ECO:0000256" key="5">
    <source>
        <dbReference type="ARBA" id="ARBA00022786"/>
    </source>
</evidence>
<keyword evidence="3" id="KW-0479">Metal-binding</keyword>
<dbReference type="Pfam" id="PF13476">
    <property type="entry name" value="AAA_23"/>
    <property type="match status" value="1"/>
</dbReference>
<sequence length="1310" mass="144733">MKDSRTEADVDEGPSQAPQVARSLGGQLGAFQSHLIKNPDVMEQMLNTPVMQTVLQNGDMLSSLVSMNRQMRELMDDNPELRRMLMDPSIMKASAEAFQDPLAVRELISNTETAVANISATVPGGYDSLRRLYEECSSGGKESEDDRGGGEPAVAPQIREAREAAEDAEKLAEMSRPPVWAEAFDPSAMAAMMQDPNMHQLMSSVFRSAENAHKVGARSSEKSGGNNPSLKPFCEPTLLQLMFDPQTLQSMSKLEGSMEMLDGKHIPAIAEAAEAGGKMGPKLSGLSLGSPAANFAQSFASFIEAQNENPEVLYRAQLSALKASGFYDVEKNIAALRRTNGNVNRAIDLLISHVNDPNAGLNDEADVVCVGTVLMVATTAEALRGVPPSMIAYLGEEEAARVANARLLVVGAGGIGCELLKDLSMMGVRNVTTIDLDTIDVSNLNRQFLFRRQHVNRPKAEVASEAAMAFNKEVKIDGKLGNVKDPQYSSTFFSSFDLVLNALDNVDARRHVNRLCLATKRPLIEAGTTGFTGQCTVIYPQQSQCYECTSKAAPKVYPVCTIRSTPSTPVHCIQWAKLLFELMFGIEDDNSVLADLKEPLNKLRCSENGSSVKEDEVRREAVAIFNHLFCNDIKSQLKLTNLWADGKREAPVPVSFEEAVAAKSEEDTDVQAVWSVATQAKLFVDTVSRIFSQRREEIAFDKYYYVYDNIIIGTMAFSKDDKMAVDFVCAASNLRMHNYHIPLQSRWSVESIAGAIVPAVATTNCIVAGLQCTNLLAILREILRCEKDSSRKFSLHESGATNVWIKYPNPAGKSILVPDPFLPPNPDCYVCQSSWVTVTLNDLEKWTVQDFVNKVLKKELGASAPFLVFQGNVIYEVTTDDDEDDEDEGLHPEWSLKQWDIEPGSLIDATDDMQSWSTQIVLLEDPSMSEEDHPELFTVSRGQQQTTNLPEKRPLSDGVSEGLSEAEKAERSGDNRIGWIIGVPARYKSSYHDRGFELGGKTTVIECLKMATTGVLPPNCDKGHGFVFDPNVAGVPEVKGQIKLMFRSAAGKQVVMSRIFQLTNQRNRAGVLKTTFKQLESLIKVKGENGAPTQTITKKCADMDVLIPQLMGVPKAVLESVIFCHQEDSNWPLSDKAALKKKFDDIFGSARYTKALESIEKCRKELMAETKDKKHLLEMLGKDYEGARSLKAQLENLSQEEGRLCDEVEHMNTKVDRAEAELREAIAEDAKTRDAQVKLAEKKAIMQRLQNDVTSLENSLPQIFDDSLDVLEATLDNELSDQVMAGLRRVVEDSQRDLEQKGWRRSNNDR</sequence>
<evidence type="ECO:0000256" key="9">
    <source>
        <dbReference type="SAM" id="Coils"/>
    </source>
</evidence>
<evidence type="ECO:0000313" key="13">
    <source>
        <dbReference type="Proteomes" id="UP000541610"/>
    </source>
</evidence>
<dbReference type="PANTHER" id="PTHR10953:SF5">
    <property type="entry name" value="SUMO-ACTIVATING ENZYME SUBUNIT 2"/>
    <property type="match status" value="1"/>
</dbReference>
<dbReference type="SUPFAM" id="SSF52540">
    <property type="entry name" value="P-loop containing nucleoside triphosphate hydrolases"/>
    <property type="match status" value="1"/>
</dbReference>
<dbReference type="PROSITE" id="PS00865">
    <property type="entry name" value="UBIQUITIN_ACTIVAT_2"/>
    <property type="match status" value="1"/>
</dbReference>
<dbReference type="Gene3D" id="3.40.50.300">
    <property type="entry name" value="P-loop containing nucleotide triphosphate hydrolases"/>
    <property type="match status" value="1"/>
</dbReference>
<dbReference type="GO" id="GO:0031510">
    <property type="term" value="C:SUMO activating enzyme complex"/>
    <property type="evidence" value="ECO:0007669"/>
    <property type="project" value="TreeGrafter"/>
</dbReference>
<dbReference type="Pfam" id="PF00899">
    <property type="entry name" value="ThiF"/>
    <property type="match status" value="1"/>
</dbReference>
<dbReference type="GO" id="GO:0005737">
    <property type="term" value="C:cytoplasm"/>
    <property type="evidence" value="ECO:0007669"/>
    <property type="project" value="TreeGrafter"/>
</dbReference>
<dbReference type="Gene3D" id="3.50.50.80">
    <property type="entry name" value="Ubiquitin-activating enzyme E1, inactive adenylation domain, subdomain 1"/>
    <property type="match status" value="1"/>
</dbReference>
<feature type="domain" description="UBA" evidence="11">
    <location>
        <begin position="307"/>
        <end position="353"/>
    </location>
</feature>
<evidence type="ECO:0000256" key="2">
    <source>
        <dbReference type="ARBA" id="ARBA00005673"/>
    </source>
</evidence>
<dbReference type="SUPFAM" id="SSF69572">
    <property type="entry name" value="Activating enzymes of the ubiquitin-like proteins"/>
    <property type="match status" value="1"/>
</dbReference>
<dbReference type="GO" id="GO:0016925">
    <property type="term" value="P:protein sumoylation"/>
    <property type="evidence" value="ECO:0007669"/>
    <property type="project" value="UniProtKB-UniPathway"/>
</dbReference>
<feature type="region of interest" description="Disordered" evidence="10">
    <location>
        <begin position="1"/>
        <end position="20"/>
    </location>
</feature>
<proteinExistence type="inferred from homology"/>